<dbReference type="OrthoDB" id="405959at2759"/>
<keyword evidence="1" id="KW-0812">Transmembrane</keyword>
<evidence type="ECO:0000256" key="1">
    <source>
        <dbReference type="SAM" id="Phobius"/>
    </source>
</evidence>
<dbReference type="EMBL" id="PGGS01000133">
    <property type="protein sequence ID" value="PNH08356.1"/>
    <property type="molecule type" value="Genomic_DNA"/>
</dbReference>
<organism evidence="2 3">
    <name type="scientific">Tetrabaena socialis</name>
    <dbReference type="NCBI Taxonomy" id="47790"/>
    <lineage>
        <taxon>Eukaryota</taxon>
        <taxon>Viridiplantae</taxon>
        <taxon>Chlorophyta</taxon>
        <taxon>core chlorophytes</taxon>
        <taxon>Chlorophyceae</taxon>
        <taxon>CS clade</taxon>
        <taxon>Chlamydomonadales</taxon>
        <taxon>Tetrabaenaceae</taxon>
        <taxon>Tetrabaena</taxon>
    </lineage>
</organism>
<dbReference type="Pfam" id="PF05704">
    <property type="entry name" value="Caps_synth"/>
    <property type="match status" value="1"/>
</dbReference>
<gene>
    <name evidence="2" type="ORF">TSOC_005124</name>
</gene>
<dbReference type="PANTHER" id="PTHR32385:SF22">
    <property type="entry name" value="MANNOSYL PHOSPHORYLINOSITOL CERAMIDE SYNTHASE SUR1"/>
    <property type="match status" value="1"/>
</dbReference>
<dbReference type="AlphaFoldDB" id="A0A2J8A738"/>
<sequence>MLEAVAVLLSVAYVALLLLMLLSHKYKHKDTFEEEEGLPKLIWTYWHDETLPPLISRCVKNWKDQNPDYTVTVLNERSVFQLCGVSLVTGNVAKEFVARHSDFARLYIVCKYGGVWMDASTICNGGLGWLQDIFKTTRADFIGFDGPMTRIASKPIIENWFFAAPRGSRFMQDWLREAELMRSRSTEGAYVDEVRWEGIDVDALGLGNFLPYLIIHLCAAVVVLHAVEPYKLHIMKSCENSFKYLCHNDWTAERAIHALCTNPAMQTPLIKLRGAERA</sequence>
<comment type="caution">
    <text evidence="2">The sequence shown here is derived from an EMBL/GenBank/DDBJ whole genome shotgun (WGS) entry which is preliminary data.</text>
</comment>
<dbReference type="Gene3D" id="3.90.550.20">
    <property type="match status" value="1"/>
</dbReference>
<keyword evidence="1" id="KW-1133">Transmembrane helix</keyword>
<dbReference type="SUPFAM" id="SSF53448">
    <property type="entry name" value="Nucleotide-diphospho-sugar transferases"/>
    <property type="match status" value="1"/>
</dbReference>
<dbReference type="InterPro" id="IPR008441">
    <property type="entry name" value="AfumC-like_glycosyl_Trfase"/>
</dbReference>
<evidence type="ECO:0000313" key="2">
    <source>
        <dbReference type="EMBL" id="PNH08356.1"/>
    </source>
</evidence>
<dbReference type="PANTHER" id="PTHR32385">
    <property type="entry name" value="MANNOSYL PHOSPHORYLINOSITOL CERAMIDE SYNTHASE"/>
    <property type="match status" value="1"/>
</dbReference>
<keyword evidence="1" id="KW-0472">Membrane</keyword>
<accession>A0A2J8A738</accession>
<name>A0A2J8A738_9CHLO</name>
<reference evidence="2 3" key="1">
    <citation type="journal article" date="2017" name="Mol. Biol. Evol.">
        <title>The 4-celled Tetrabaena socialis nuclear genome reveals the essential components for genetic control of cell number at the origin of multicellularity in the volvocine lineage.</title>
        <authorList>
            <person name="Featherston J."/>
            <person name="Arakaki Y."/>
            <person name="Hanschen E.R."/>
            <person name="Ferris P.J."/>
            <person name="Michod R.E."/>
            <person name="Olson B.J.S.C."/>
            <person name="Nozaki H."/>
            <person name="Durand P.M."/>
        </authorList>
    </citation>
    <scope>NUCLEOTIDE SEQUENCE [LARGE SCALE GENOMIC DNA]</scope>
    <source>
        <strain evidence="2 3">NIES-571</strain>
    </source>
</reference>
<evidence type="ECO:0000313" key="3">
    <source>
        <dbReference type="Proteomes" id="UP000236333"/>
    </source>
</evidence>
<keyword evidence="3" id="KW-1185">Reference proteome</keyword>
<feature type="transmembrane region" description="Helical" evidence="1">
    <location>
        <begin position="209"/>
        <end position="227"/>
    </location>
</feature>
<proteinExistence type="predicted"/>
<dbReference type="GO" id="GO:0051999">
    <property type="term" value="P:mannosyl-inositol phosphorylceramide biosynthetic process"/>
    <property type="evidence" value="ECO:0007669"/>
    <property type="project" value="TreeGrafter"/>
</dbReference>
<dbReference type="GO" id="GO:0000030">
    <property type="term" value="F:mannosyltransferase activity"/>
    <property type="evidence" value="ECO:0007669"/>
    <property type="project" value="TreeGrafter"/>
</dbReference>
<dbReference type="Proteomes" id="UP000236333">
    <property type="component" value="Unassembled WGS sequence"/>
</dbReference>
<dbReference type="GO" id="GO:0016020">
    <property type="term" value="C:membrane"/>
    <property type="evidence" value="ECO:0007669"/>
    <property type="project" value="GOC"/>
</dbReference>
<protein>
    <submittedName>
        <fullName evidence="2">Uncharacterized protein</fullName>
    </submittedName>
</protein>
<dbReference type="InterPro" id="IPR051706">
    <property type="entry name" value="Glycosyltransferase_domain"/>
</dbReference>
<dbReference type="InterPro" id="IPR029044">
    <property type="entry name" value="Nucleotide-diphossugar_trans"/>
</dbReference>